<sequence>MALLRVFNKQNVAKKVLYLKNNSKSFLIFEQSFQNSLPVVYYSSSSHPSTNGKQHNFVQKKHASSTTQPASKDPLDLSFANPEAAFKSKTTWEVLRAYIVYQLCSSSFLVDNNMKLMKLGKAVLGEKLFVQAMKLTFYGHFVAGEDQYKIVPVLKRLHSFGVKPILDYSVEEDITQEEAEKRELESSTSELEQTKEAAAITEDAKKEAEKIGGELPQYHVAKNFADRRYKVSSARTYFYLNEATCERNVEIFQNCLAAVAGATYGTGITAIKLTALGRPQLLLQLSEVIMRARKFTSEVMGGRGNVLGQNLTEETLEKRLQQAGITDTKKFLERTTKDAQGVIHLFPWSGLLDVDSNLSETFRVPCLKEKRMVRLLSQLSKKEEEMFRNMVRRLNTLVRTAEELDVRVMIDAEQTYFQPAISRLTMELMQKYNTSKAIVFNTYQCYLRETLNEVITDLNQAKRQKFYFGAKLVRGAYIEQERARAAALGYQDPVNPTYEATSEMYHNTLTECLRRIKDLKNHGQPANKIGIMVASHNEDTVRFAIQEMKNIGISPEDKVICFGQLLGMCDYITFPLGQAGYSAYKYIPYGPVNEVLPYLSRRATENKGVLEKINKEKKLLRQELVRRIVTGKLFYTPKGNYTPI</sequence>
<feature type="coiled-coil region" evidence="6">
    <location>
        <begin position="174"/>
        <end position="211"/>
    </location>
</feature>
<evidence type="ECO:0000256" key="1">
    <source>
        <dbReference type="ARBA" id="ARBA00004739"/>
    </source>
</evidence>
<organism evidence="9">
    <name type="scientific">Cacopsylla melanoneura</name>
    <dbReference type="NCBI Taxonomy" id="428564"/>
    <lineage>
        <taxon>Eukaryota</taxon>
        <taxon>Metazoa</taxon>
        <taxon>Ecdysozoa</taxon>
        <taxon>Arthropoda</taxon>
        <taxon>Hexapoda</taxon>
        <taxon>Insecta</taxon>
        <taxon>Pterygota</taxon>
        <taxon>Neoptera</taxon>
        <taxon>Paraneoptera</taxon>
        <taxon>Hemiptera</taxon>
        <taxon>Sternorrhyncha</taxon>
        <taxon>Psylloidea</taxon>
        <taxon>Psyllidae</taxon>
        <taxon>Psyllinae</taxon>
        <taxon>Cacopsylla</taxon>
    </lineage>
</organism>
<dbReference type="AlphaFoldDB" id="A0A8D8QLK1"/>
<dbReference type="EMBL" id="HBUF01579883">
    <property type="protein sequence ID" value="CAG6769771.1"/>
    <property type="molecule type" value="Transcribed_RNA"/>
</dbReference>
<dbReference type="Pfam" id="PF01619">
    <property type="entry name" value="Pro_dh"/>
    <property type="match status" value="1"/>
</dbReference>
<dbReference type="GO" id="GO:0071949">
    <property type="term" value="F:FAD binding"/>
    <property type="evidence" value="ECO:0007669"/>
    <property type="project" value="TreeGrafter"/>
</dbReference>
<dbReference type="EMBL" id="HBUF01579881">
    <property type="protein sequence ID" value="CAG6769769.1"/>
    <property type="molecule type" value="Transcribed_RNA"/>
</dbReference>
<evidence type="ECO:0000259" key="8">
    <source>
        <dbReference type="Pfam" id="PF01619"/>
    </source>
</evidence>
<name>A0A8D8QLK1_9HEMI</name>
<comment type="catalytic activity">
    <reaction evidence="5">
        <text>L-proline + a quinone = (S)-1-pyrroline-5-carboxylate + a quinol + H(+)</text>
        <dbReference type="Rhea" id="RHEA:23784"/>
        <dbReference type="ChEBI" id="CHEBI:15378"/>
        <dbReference type="ChEBI" id="CHEBI:17388"/>
        <dbReference type="ChEBI" id="CHEBI:24646"/>
        <dbReference type="ChEBI" id="CHEBI:60039"/>
        <dbReference type="ChEBI" id="CHEBI:132124"/>
        <dbReference type="EC" id="1.5.5.2"/>
    </reaction>
</comment>
<evidence type="ECO:0000256" key="3">
    <source>
        <dbReference type="ARBA" id="ARBA00023002"/>
    </source>
</evidence>
<comment type="cofactor">
    <cofactor evidence="5">
        <name>FAD</name>
        <dbReference type="ChEBI" id="CHEBI:57692"/>
    </cofactor>
</comment>
<dbReference type="EMBL" id="HBUF01270427">
    <property type="protein sequence ID" value="CAG6685036.1"/>
    <property type="molecule type" value="Transcribed_RNA"/>
</dbReference>
<dbReference type="EMBL" id="HBUF01579884">
    <property type="protein sequence ID" value="CAG6769772.1"/>
    <property type="molecule type" value="Transcribed_RNA"/>
</dbReference>
<dbReference type="EMBL" id="HBUF01579886">
    <property type="protein sequence ID" value="CAG6769774.1"/>
    <property type="molecule type" value="Transcribed_RNA"/>
</dbReference>
<dbReference type="InterPro" id="IPR015659">
    <property type="entry name" value="Proline_oxidase"/>
</dbReference>
<protein>
    <recommendedName>
        <fullName evidence="5">Proline dehydrogenase</fullName>
        <ecNumber evidence="5">1.5.5.2</ecNumber>
    </recommendedName>
</protein>
<comment type="similarity">
    <text evidence="2 5">Belongs to the proline oxidase family.</text>
</comment>
<evidence type="ECO:0000256" key="6">
    <source>
        <dbReference type="SAM" id="Coils"/>
    </source>
</evidence>
<evidence type="ECO:0000256" key="7">
    <source>
        <dbReference type="SAM" id="MobiDB-lite"/>
    </source>
</evidence>
<feature type="domain" description="Proline dehydrogenase" evidence="8">
    <location>
        <begin position="155"/>
        <end position="614"/>
    </location>
</feature>
<dbReference type="FunFam" id="3.20.20.220:FF:000012">
    <property type="entry name" value="Proline dehydrogenase"/>
    <property type="match status" value="1"/>
</dbReference>
<dbReference type="InterPro" id="IPR029041">
    <property type="entry name" value="FAD-linked_oxidoreductase-like"/>
</dbReference>
<dbReference type="EMBL" id="HBUF01579885">
    <property type="protein sequence ID" value="CAG6769773.1"/>
    <property type="molecule type" value="Transcribed_RNA"/>
</dbReference>
<evidence type="ECO:0000256" key="4">
    <source>
        <dbReference type="ARBA" id="ARBA00023062"/>
    </source>
</evidence>
<dbReference type="SUPFAM" id="SSF51730">
    <property type="entry name" value="FAD-linked oxidoreductase"/>
    <property type="match status" value="1"/>
</dbReference>
<evidence type="ECO:0000313" key="9">
    <source>
        <dbReference type="EMBL" id="CAG6633836.1"/>
    </source>
</evidence>
<comment type="function">
    <text evidence="5">Converts proline to delta-1-pyrroline-5-carboxylate.</text>
</comment>
<dbReference type="Gene3D" id="3.20.20.220">
    <property type="match status" value="2"/>
</dbReference>
<dbReference type="EC" id="1.5.5.2" evidence="5"/>
<feature type="region of interest" description="Disordered" evidence="7">
    <location>
        <begin position="51"/>
        <end position="73"/>
    </location>
</feature>
<dbReference type="GO" id="GO:0010133">
    <property type="term" value="P:L-proline catabolic process to L-glutamate"/>
    <property type="evidence" value="ECO:0007669"/>
    <property type="project" value="TreeGrafter"/>
</dbReference>
<keyword evidence="6" id="KW-0175">Coiled coil</keyword>
<keyword evidence="5" id="KW-0285">Flavoprotein</keyword>
<proteinExistence type="inferred from homology"/>
<keyword evidence="3 5" id="KW-0560">Oxidoreductase</keyword>
<dbReference type="GO" id="GO:0004657">
    <property type="term" value="F:proline dehydrogenase activity"/>
    <property type="evidence" value="ECO:0007669"/>
    <property type="project" value="UniProtKB-EC"/>
</dbReference>
<evidence type="ECO:0000256" key="2">
    <source>
        <dbReference type="ARBA" id="ARBA00005869"/>
    </source>
</evidence>
<dbReference type="GO" id="GO:0005739">
    <property type="term" value="C:mitochondrion"/>
    <property type="evidence" value="ECO:0007669"/>
    <property type="project" value="TreeGrafter"/>
</dbReference>
<keyword evidence="4 5" id="KW-0642">Proline metabolism</keyword>
<accession>A0A8D8QLK1</accession>
<dbReference type="PANTHER" id="PTHR13914">
    <property type="entry name" value="PROLINE OXIDASE"/>
    <property type="match status" value="1"/>
</dbReference>
<dbReference type="InterPro" id="IPR002872">
    <property type="entry name" value="Proline_DH_dom"/>
</dbReference>
<dbReference type="EMBL" id="HBUF01084103">
    <property type="protein sequence ID" value="CAG6633836.1"/>
    <property type="molecule type" value="Transcribed_RNA"/>
</dbReference>
<evidence type="ECO:0000256" key="5">
    <source>
        <dbReference type="RuleBase" id="RU364054"/>
    </source>
</evidence>
<reference evidence="9" key="1">
    <citation type="submission" date="2021-05" db="EMBL/GenBank/DDBJ databases">
        <authorList>
            <person name="Alioto T."/>
            <person name="Alioto T."/>
            <person name="Gomez Garrido J."/>
        </authorList>
    </citation>
    <scope>NUCLEOTIDE SEQUENCE</scope>
</reference>
<keyword evidence="5" id="KW-0274">FAD</keyword>
<dbReference type="EMBL" id="HBUF01084105">
    <property type="protein sequence ID" value="CAG6633838.1"/>
    <property type="molecule type" value="Transcribed_RNA"/>
</dbReference>
<comment type="pathway">
    <text evidence="1">Amino-acid degradation; L-proline degradation into L-glutamate; L-glutamate from L-proline: step 1/2.</text>
</comment>
<dbReference type="PANTHER" id="PTHR13914:SF0">
    <property type="entry name" value="PROLINE DEHYDROGENASE 1, MITOCHONDRIAL"/>
    <property type="match status" value="1"/>
</dbReference>